<gene>
    <name evidence="1" type="ORF">VF08_00080</name>
</gene>
<organism evidence="1 2">
    <name type="scientific">Nostoc linckia z8</name>
    <dbReference type="NCBI Taxonomy" id="1628746"/>
    <lineage>
        <taxon>Bacteria</taxon>
        <taxon>Bacillati</taxon>
        <taxon>Cyanobacteriota</taxon>
        <taxon>Cyanophyceae</taxon>
        <taxon>Nostocales</taxon>
        <taxon>Nostocaceae</taxon>
        <taxon>Nostoc</taxon>
    </lineage>
</organism>
<accession>A0A9Q5ZH83</accession>
<evidence type="ECO:0000313" key="2">
    <source>
        <dbReference type="Proteomes" id="UP000222310"/>
    </source>
</evidence>
<protein>
    <submittedName>
        <fullName evidence="1">Uncharacterized protein</fullName>
    </submittedName>
</protein>
<reference evidence="1 2" key="1">
    <citation type="submission" date="2015-02" db="EMBL/GenBank/DDBJ databases">
        <title>Nostoc linckia genome annotation.</title>
        <authorList>
            <person name="Zhou Z."/>
        </authorList>
    </citation>
    <scope>NUCLEOTIDE SEQUENCE [LARGE SCALE GENOMIC DNA]</scope>
    <source>
        <strain evidence="2">z8</strain>
    </source>
</reference>
<name>A0A9Q5ZH83_NOSLI</name>
<dbReference type="AlphaFoldDB" id="A0A9Q5ZH83"/>
<sequence length="73" mass="8299">MALTYTLNHSRYVLPEALGIFQDVKNLLVAVNLTILNFSLNFSTDLHLFLGISVSHLVLKISKIVKKINKNFR</sequence>
<dbReference type="EMBL" id="LAHD01000001">
    <property type="protein sequence ID" value="PHK07406.1"/>
    <property type="molecule type" value="Genomic_DNA"/>
</dbReference>
<dbReference type="Proteomes" id="UP000222310">
    <property type="component" value="Unassembled WGS sequence"/>
</dbReference>
<comment type="caution">
    <text evidence="1">The sequence shown here is derived from an EMBL/GenBank/DDBJ whole genome shotgun (WGS) entry which is preliminary data.</text>
</comment>
<evidence type="ECO:0000313" key="1">
    <source>
        <dbReference type="EMBL" id="PHK07406.1"/>
    </source>
</evidence>
<proteinExistence type="predicted"/>